<name>A0ABV0NZE5_9TELE</name>
<reference evidence="1 2" key="1">
    <citation type="submission" date="2021-06" db="EMBL/GenBank/DDBJ databases">
        <authorList>
            <person name="Palmer J.M."/>
        </authorList>
    </citation>
    <scope>NUCLEOTIDE SEQUENCE [LARGE SCALE GENOMIC DNA]</scope>
    <source>
        <strain evidence="1 2">GA_2019</strain>
        <tissue evidence="1">Muscle</tissue>
    </source>
</reference>
<keyword evidence="2" id="KW-1185">Reference proteome</keyword>
<dbReference type="Proteomes" id="UP001476798">
    <property type="component" value="Unassembled WGS sequence"/>
</dbReference>
<dbReference type="EMBL" id="JAHRIO010055504">
    <property type="protein sequence ID" value="MEQ2176791.1"/>
    <property type="molecule type" value="Genomic_DNA"/>
</dbReference>
<evidence type="ECO:0000313" key="2">
    <source>
        <dbReference type="Proteomes" id="UP001476798"/>
    </source>
</evidence>
<sequence>MLRHFIAQLPVQTPTPCAQQKHYRLRTAKRERQHCECPAKLYLHKPSSSTNSELSQPYPALLSITSSKQL</sequence>
<protein>
    <submittedName>
        <fullName evidence="1">Uncharacterized protein</fullName>
    </submittedName>
</protein>
<proteinExistence type="predicted"/>
<gene>
    <name evidence="1" type="ORF">GOODEAATRI_031705</name>
</gene>
<accession>A0ABV0NZE5</accession>
<comment type="caution">
    <text evidence="1">The sequence shown here is derived from an EMBL/GenBank/DDBJ whole genome shotgun (WGS) entry which is preliminary data.</text>
</comment>
<evidence type="ECO:0000313" key="1">
    <source>
        <dbReference type="EMBL" id="MEQ2176791.1"/>
    </source>
</evidence>
<organism evidence="1 2">
    <name type="scientific">Goodea atripinnis</name>
    <dbReference type="NCBI Taxonomy" id="208336"/>
    <lineage>
        <taxon>Eukaryota</taxon>
        <taxon>Metazoa</taxon>
        <taxon>Chordata</taxon>
        <taxon>Craniata</taxon>
        <taxon>Vertebrata</taxon>
        <taxon>Euteleostomi</taxon>
        <taxon>Actinopterygii</taxon>
        <taxon>Neopterygii</taxon>
        <taxon>Teleostei</taxon>
        <taxon>Neoteleostei</taxon>
        <taxon>Acanthomorphata</taxon>
        <taxon>Ovalentaria</taxon>
        <taxon>Atherinomorphae</taxon>
        <taxon>Cyprinodontiformes</taxon>
        <taxon>Goodeidae</taxon>
        <taxon>Goodea</taxon>
    </lineage>
</organism>